<reference evidence="18" key="1">
    <citation type="submission" date="2025-08" db="UniProtKB">
        <authorList>
            <consortium name="RefSeq"/>
        </authorList>
    </citation>
    <scope>IDENTIFICATION</scope>
    <source>
        <tissue evidence="18">Ear skin</tissue>
    </source>
</reference>
<protein>
    <recommendedName>
        <fullName evidence="10">Dynein axonemal intermediate chain 4</fullName>
    </recommendedName>
    <alternativeName>
        <fullName evidence="11">WD repeat-containing protein 78</fullName>
    </alternativeName>
</protein>
<evidence type="ECO:0000256" key="16">
    <source>
        <dbReference type="SAM" id="MobiDB-lite"/>
    </source>
</evidence>
<comment type="subunit">
    <text evidence="13">Part of the multisubunit axonemal dynein complex formed at least of two heavy chains and a number of intermediate and light chains. Associated with axonemal dynein subunits such as, DNAH2, DNAI3, and DYNLT1. Interacts with DYNLT1.</text>
</comment>
<keyword evidence="8" id="KW-0966">Cell projection</keyword>
<evidence type="ECO:0000256" key="11">
    <source>
        <dbReference type="ARBA" id="ARBA00041557"/>
    </source>
</evidence>
<dbReference type="SUPFAM" id="SSF50978">
    <property type="entry name" value="WD40 repeat-like"/>
    <property type="match status" value="1"/>
</dbReference>
<dbReference type="GO" id="GO:0120293">
    <property type="term" value="C:dynein axonemal particle"/>
    <property type="evidence" value="ECO:0007669"/>
    <property type="project" value="UniProtKB-SubCell"/>
</dbReference>
<evidence type="ECO:0000256" key="2">
    <source>
        <dbReference type="ARBA" id="ARBA00022490"/>
    </source>
</evidence>
<keyword evidence="17" id="KW-1185">Reference proteome</keyword>
<dbReference type="AlphaFoldDB" id="A0A8B8U759"/>
<evidence type="ECO:0000256" key="14">
    <source>
        <dbReference type="PROSITE-ProRule" id="PRU00221"/>
    </source>
</evidence>
<dbReference type="Proteomes" id="UP000694856">
    <property type="component" value="Chromosome 13"/>
</dbReference>
<evidence type="ECO:0000256" key="6">
    <source>
        <dbReference type="ARBA" id="ARBA00023069"/>
    </source>
</evidence>
<keyword evidence="2" id="KW-0963">Cytoplasm</keyword>
<evidence type="ECO:0000256" key="5">
    <source>
        <dbReference type="ARBA" id="ARBA00022846"/>
    </source>
</evidence>
<evidence type="ECO:0000256" key="3">
    <source>
        <dbReference type="ARBA" id="ARBA00022574"/>
    </source>
</evidence>
<comment type="function">
    <text evidence="12">Plays a critical role in the assembly of axonemal dynein complex, thereby playing a role in ciliary motility.</text>
</comment>
<dbReference type="Gene3D" id="2.130.10.10">
    <property type="entry name" value="YVTN repeat-like/Quinoprotein amine dehydrogenase"/>
    <property type="match status" value="2"/>
</dbReference>
<dbReference type="InterPro" id="IPR050687">
    <property type="entry name" value="Dynein_IC"/>
</dbReference>
<keyword evidence="15" id="KW-0175">Coiled coil</keyword>
<feature type="coiled-coil region" evidence="15">
    <location>
        <begin position="336"/>
        <end position="363"/>
    </location>
</feature>
<dbReference type="GeneID" id="102507999"/>
<evidence type="ECO:0000256" key="9">
    <source>
        <dbReference type="ARBA" id="ARBA00024190"/>
    </source>
</evidence>
<evidence type="ECO:0000256" key="10">
    <source>
        <dbReference type="ARBA" id="ARBA00040002"/>
    </source>
</evidence>
<dbReference type="PROSITE" id="PS50082">
    <property type="entry name" value="WD_REPEATS_2"/>
    <property type="match status" value="2"/>
</dbReference>
<dbReference type="GO" id="GO:0045504">
    <property type="term" value="F:dynein heavy chain binding"/>
    <property type="evidence" value="ECO:0007669"/>
    <property type="project" value="TreeGrafter"/>
</dbReference>
<keyword evidence="6" id="KW-0969">Cilium</keyword>
<dbReference type="SMART" id="SM00320">
    <property type="entry name" value="WD40"/>
    <property type="match status" value="5"/>
</dbReference>
<organism evidence="17 18">
    <name type="scientific">Camelus ferus</name>
    <name type="common">Wild bactrian camel</name>
    <name type="synonym">Camelus bactrianus ferus</name>
    <dbReference type="NCBI Taxonomy" id="419612"/>
    <lineage>
        <taxon>Eukaryota</taxon>
        <taxon>Metazoa</taxon>
        <taxon>Chordata</taxon>
        <taxon>Craniata</taxon>
        <taxon>Vertebrata</taxon>
        <taxon>Euteleostomi</taxon>
        <taxon>Mammalia</taxon>
        <taxon>Eutheria</taxon>
        <taxon>Laurasiatheria</taxon>
        <taxon>Artiodactyla</taxon>
        <taxon>Tylopoda</taxon>
        <taxon>Camelidae</taxon>
        <taxon>Camelus</taxon>
    </lineage>
</organism>
<dbReference type="InterPro" id="IPR015943">
    <property type="entry name" value="WD40/YVTN_repeat-like_dom_sf"/>
</dbReference>
<sequence>MPISPVNSRKQLNLTVNIGSQPGKSISFTGLAKGAQMKGGYIGANQSRMAMSKTMLIVSDVKTTEKMTISTTKTAIQVIDAHGVDVTPRPLHHPDPHTGAAKPNKLLTSQEGSYTSDFIASYSLYQNTINPSMLGQFTRSVLGSSTVSKSSVSTTESMAEDLEEPSYKRERLYSFTDLRVMRSTPGKTVTKEDLEKTIEIILTETETMRFFNLPTVMVSVESEEAEKLSWRNKNYETLCRNRLGNDLYVERMMQTINGAPKNKEVQCDRIIKEDKGIMSTAWDLYDSYNAMELSSLPVKQPTIDSSSKATVPSKDWDQRAPGSTLEKKLEPEESEIFLEGEKLEEIEEEVKKEEEEEMEIGSEQSTIPANLERLWSFSCDLTKGLNVSSLAWNKTNPDLLAVGYGHFGFKEQKRGLACCWSIKNPMWPERTYQSPYGVTAVDFSIGAPNLLAVGYHNGTIAIYNVQSNSNVPVLDSSESPQKHLGPVWQLQWIEQDRGTTGDDKREILVSISTDGRISKWVIRKGLDCHDLMRLRRTTSSTSKRVEKEKKGEALISRQAPGMCFAFHPKDTNIYLAGTEEGHIHKCSCSYNEQYLDTYRGHKGPVYKIAWNPFCHDVFLSCSADWGVIIWQHENFKPFLSFYPTSYVVYDVAWSPKSSYIFAAANESRVEIWDLHISTLDPLIVNVANPGIKFTTVLFAKQTDCLLVGDSDGQVAVYELRNMPTGLESSRGDVIENLLQPKSSQSITHHQ</sequence>
<keyword evidence="5" id="KW-0282">Flagellum</keyword>
<dbReference type="GO" id="GO:0003341">
    <property type="term" value="P:cilium movement"/>
    <property type="evidence" value="ECO:0007669"/>
    <property type="project" value="TreeGrafter"/>
</dbReference>
<feature type="region of interest" description="Disordered" evidence="16">
    <location>
        <begin position="300"/>
        <end position="328"/>
    </location>
</feature>
<evidence type="ECO:0000256" key="15">
    <source>
        <dbReference type="SAM" id="Coils"/>
    </source>
</evidence>
<keyword evidence="4" id="KW-0677">Repeat</keyword>
<feature type="repeat" description="WD" evidence="14">
    <location>
        <begin position="598"/>
        <end position="631"/>
    </location>
</feature>
<dbReference type="InterPro" id="IPR036322">
    <property type="entry name" value="WD40_repeat_dom_sf"/>
</dbReference>
<proteinExistence type="predicted"/>
<keyword evidence="7" id="KW-0206">Cytoskeleton</keyword>
<dbReference type="FunFam" id="2.130.10.10:FF:000379">
    <property type="entry name" value="WD repeat domain 78"/>
    <property type="match status" value="1"/>
</dbReference>
<dbReference type="InterPro" id="IPR001680">
    <property type="entry name" value="WD40_rpt"/>
</dbReference>
<evidence type="ECO:0000256" key="13">
    <source>
        <dbReference type="ARBA" id="ARBA00064258"/>
    </source>
</evidence>
<name>A0A8B8U759_CAMFR</name>
<evidence type="ECO:0000256" key="1">
    <source>
        <dbReference type="ARBA" id="ARBA00004611"/>
    </source>
</evidence>
<evidence type="ECO:0000256" key="8">
    <source>
        <dbReference type="ARBA" id="ARBA00023273"/>
    </source>
</evidence>
<evidence type="ECO:0000256" key="4">
    <source>
        <dbReference type="ARBA" id="ARBA00022737"/>
    </source>
</evidence>
<evidence type="ECO:0000313" key="18">
    <source>
        <dbReference type="RefSeq" id="XP_032350419.1"/>
    </source>
</evidence>
<gene>
    <name evidence="18" type="primary">WDR78</name>
</gene>
<dbReference type="PANTHER" id="PTHR12442:SF12">
    <property type="entry name" value="DYNEIN AXONEMAL INTERMEDIATE CHAIN 4"/>
    <property type="match status" value="1"/>
</dbReference>
<evidence type="ECO:0000313" key="17">
    <source>
        <dbReference type="Proteomes" id="UP000694856"/>
    </source>
</evidence>
<evidence type="ECO:0000256" key="7">
    <source>
        <dbReference type="ARBA" id="ARBA00023212"/>
    </source>
</evidence>
<dbReference type="RefSeq" id="XP_032350419.1">
    <property type="nucleotide sequence ID" value="XM_032494528.1"/>
</dbReference>
<comment type="subcellular location">
    <subcellularLocation>
        <location evidence="1">Cytoplasm</location>
        <location evidence="1">Cytoskeleton</location>
        <location evidence="1">Flagellum axoneme</location>
    </subcellularLocation>
    <subcellularLocation>
        <location evidence="9">Dynein axonemal particle</location>
    </subcellularLocation>
</comment>
<dbReference type="FunFam" id="2.130.10.10:FF:000373">
    <property type="entry name" value="WD repeat domain 78"/>
    <property type="match status" value="1"/>
</dbReference>
<dbReference type="GO" id="GO:0005858">
    <property type="term" value="C:axonemal dynein complex"/>
    <property type="evidence" value="ECO:0007669"/>
    <property type="project" value="TreeGrafter"/>
</dbReference>
<dbReference type="CTD" id="79819"/>
<feature type="repeat" description="WD" evidence="14">
    <location>
        <begin position="648"/>
        <end position="674"/>
    </location>
</feature>
<keyword evidence="3 14" id="KW-0853">WD repeat</keyword>
<dbReference type="Pfam" id="PF00400">
    <property type="entry name" value="WD40"/>
    <property type="match status" value="2"/>
</dbReference>
<accession>A0A8B8U759</accession>
<dbReference type="GO" id="GO:0045503">
    <property type="term" value="F:dynein light chain binding"/>
    <property type="evidence" value="ECO:0007669"/>
    <property type="project" value="TreeGrafter"/>
</dbReference>
<evidence type="ECO:0000256" key="12">
    <source>
        <dbReference type="ARBA" id="ARBA00057635"/>
    </source>
</evidence>
<dbReference type="PANTHER" id="PTHR12442">
    <property type="entry name" value="DYNEIN INTERMEDIATE CHAIN"/>
    <property type="match status" value="1"/>
</dbReference>